<comment type="caution">
    <text evidence="1">The sequence shown here is derived from an EMBL/GenBank/DDBJ whole genome shotgun (WGS) entry which is preliminary data.</text>
</comment>
<evidence type="ECO:0000313" key="1">
    <source>
        <dbReference type="EMBL" id="PCF94326.1"/>
    </source>
</evidence>
<evidence type="ECO:0000313" key="2">
    <source>
        <dbReference type="Proteomes" id="UP000218677"/>
    </source>
</evidence>
<organism evidence="1 2">
    <name type="scientific">Vreelandella nigrificans</name>
    <dbReference type="NCBI Taxonomy" id="2042704"/>
    <lineage>
        <taxon>Bacteria</taxon>
        <taxon>Pseudomonadati</taxon>
        <taxon>Pseudomonadota</taxon>
        <taxon>Gammaproteobacteria</taxon>
        <taxon>Oceanospirillales</taxon>
        <taxon>Halomonadaceae</taxon>
        <taxon>Vreelandella</taxon>
    </lineage>
</organism>
<proteinExistence type="predicted"/>
<dbReference type="RefSeq" id="WP_096653726.1">
    <property type="nucleotide sequence ID" value="NZ_NWUX01000020.1"/>
</dbReference>
<reference evidence="2" key="1">
    <citation type="submission" date="2017-09" db="EMBL/GenBank/DDBJ databases">
        <authorList>
            <person name="Cho G.-S."/>
            <person name="Oguntoyinbo F.A."/>
            <person name="Cnockaert M."/>
            <person name="Kabisch J."/>
            <person name="Neve H."/>
            <person name="Bockelmann W."/>
            <person name="Wenning M."/>
            <person name="Franz C.M."/>
            <person name="Vandamme P."/>
        </authorList>
    </citation>
    <scope>NUCLEOTIDE SEQUENCE [LARGE SCALE GENOMIC DNA]</scope>
    <source>
        <strain evidence="2">MBT G8648</strain>
    </source>
</reference>
<dbReference type="OrthoDB" id="5707016at2"/>
<dbReference type="Proteomes" id="UP000218677">
    <property type="component" value="Unassembled WGS sequence"/>
</dbReference>
<dbReference type="Pfam" id="PF09844">
    <property type="entry name" value="DUF2071"/>
    <property type="match status" value="1"/>
</dbReference>
<sequence>MQEPRKLEDYLIDRPKPKGIDVLCGLKHFAIITYAVPAERFQGIFPKRFQLDTVEINGQEMGLISVVPFIDVDFTSAVFPFPKFTMGQTNYRIYIVDTKTGERCVWFLGTTLDSWTLAVPRYIWNLPWHAGKVYFDCTLNEATGLYDKYQMKTFSDWAEASVDLVQSEFDSMEFPGFPDTESALVFLTHPLAGFYYRRDNKVGTYRVWHKELEVKPARLKSASFKLLSDLGIVKVSEQNSPYSVLIEPINEFTIYLPPAVIG</sequence>
<dbReference type="InterPro" id="IPR018644">
    <property type="entry name" value="DUF2071"/>
</dbReference>
<protein>
    <recommendedName>
        <fullName evidence="3">DUF2071 domain-containing protein</fullName>
    </recommendedName>
</protein>
<dbReference type="AlphaFoldDB" id="A0A2A4HHQ8"/>
<keyword evidence="2" id="KW-1185">Reference proteome</keyword>
<accession>A0A2A4HHQ8</accession>
<dbReference type="EMBL" id="NWUX01000020">
    <property type="protein sequence ID" value="PCF94326.1"/>
    <property type="molecule type" value="Genomic_DNA"/>
</dbReference>
<gene>
    <name evidence="1" type="ORF">CPA45_17455</name>
</gene>
<name>A0A2A4HHQ8_9GAMM</name>
<evidence type="ECO:0008006" key="3">
    <source>
        <dbReference type="Google" id="ProtNLM"/>
    </source>
</evidence>